<evidence type="ECO:0000313" key="3">
    <source>
        <dbReference type="EMBL" id="GIH39263.1"/>
    </source>
</evidence>
<dbReference type="SMART" id="SM00347">
    <property type="entry name" value="HTH_MARR"/>
    <property type="match status" value="1"/>
</dbReference>
<dbReference type="SUPFAM" id="SSF46785">
    <property type="entry name" value="Winged helix' DNA-binding domain"/>
    <property type="match status" value="1"/>
</dbReference>
<comment type="caution">
    <text evidence="3">The sequence shown here is derived from an EMBL/GenBank/DDBJ whole genome shotgun (WGS) entry which is preliminary data.</text>
</comment>
<dbReference type="InterPro" id="IPR000835">
    <property type="entry name" value="HTH_MarR-typ"/>
</dbReference>
<dbReference type="InterPro" id="IPR036390">
    <property type="entry name" value="WH_DNA-bd_sf"/>
</dbReference>
<dbReference type="PANTHER" id="PTHR33164:SF99">
    <property type="entry name" value="MARR FAMILY REGULATORY PROTEIN"/>
    <property type="match status" value="1"/>
</dbReference>
<dbReference type="RefSeq" id="WP_204056821.1">
    <property type="nucleotide sequence ID" value="NZ_BAAAGP010000015.1"/>
</dbReference>
<name>A0ABQ4FWR8_9ACTN</name>
<feature type="domain" description="HTH marR-type" evidence="2">
    <location>
        <begin position="11"/>
        <end position="147"/>
    </location>
</feature>
<feature type="compositionally biased region" description="Basic and acidic residues" evidence="1">
    <location>
        <begin position="162"/>
        <end position="171"/>
    </location>
</feature>
<evidence type="ECO:0000256" key="1">
    <source>
        <dbReference type="SAM" id="MobiDB-lite"/>
    </source>
</evidence>
<reference evidence="3 4" key="1">
    <citation type="submission" date="2021-01" db="EMBL/GenBank/DDBJ databases">
        <title>Whole genome shotgun sequence of Microbispora corallina NBRC 16416.</title>
        <authorList>
            <person name="Komaki H."/>
            <person name="Tamura T."/>
        </authorList>
    </citation>
    <scope>NUCLEOTIDE SEQUENCE [LARGE SCALE GENOMIC DNA]</scope>
    <source>
        <strain evidence="3 4">NBRC 16416</strain>
    </source>
</reference>
<organism evidence="3 4">
    <name type="scientific">Microbispora corallina</name>
    <dbReference type="NCBI Taxonomy" id="83302"/>
    <lineage>
        <taxon>Bacteria</taxon>
        <taxon>Bacillati</taxon>
        <taxon>Actinomycetota</taxon>
        <taxon>Actinomycetes</taxon>
        <taxon>Streptosporangiales</taxon>
        <taxon>Streptosporangiaceae</taxon>
        <taxon>Microbispora</taxon>
    </lineage>
</organism>
<feature type="region of interest" description="Disordered" evidence="1">
    <location>
        <begin position="146"/>
        <end position="171"/>
    </location>
</feature>
<dbReference type="InterPro" id="IPR036388">
    <property type="entry name" value="WH-like_DNA-bd_sf"/>
</dbReference>
<dbReference type="PRINTS" id="PR00598">
    <property type="entry name" value="HTHMARR"/>
</dbReference>
<dbReference type="PROSITE" id="PS50995">
    <property type="entry name" value="HTH_MARR_2"/>
    <property type="match status" value="1"/>
</dbReference>
<gene>
    <name evidence="3" type="ORF">Mco01_22630</name>
</gene>
<keyword evidence="4" id="KW-1185">Reference proteome</keyword>
<sequence>MSTPRWLDEDEQRAWRAYMRMQGRLTAHLNRRLQADSGLSLADYEVLVLLTDVPDGRLRPFEIQRGLDWEQSRLSHHLSRMQRRGLIAREECAEDGRGALVVLTDEGRRAIGAAAPGHVETVRRVVFDGLSEEEVTALERLSSRVLDRIETTGTPDPPAAGRESRDHGRDG</sequence>
<accession>A0ABQ4FWR8</accession>
<dbReference type="Gene3D" id="1.10.10.10">
    <property type="entry name" value="Winged helix-like DNA-binding domain superfamily/Winged helix DNA-binding domain"/>
    <property type="match status" value="1"/>
</dbReference>
<evidence type="ECO:0000259" key="2">
    <source>
        <dbReference type="PROSITE" id="PS50995"/>
    </source>
</evidence>
<dbReference type="PANTHER" id="PTHR33164">
    <property type="entry name" value="TRANSCRIPTIONAL REGULATOR, MARR FAMILY"/>
    <property type="match status" value="1"/>
</dbReference>
<dbReference type="Proteomes" id="UP000603904">
    <property type="component" value="Unassembled WGS sequence"/>
</dbReference>
<protein>
    <submittedName>
        <fullName evidence="3">MarR family transcriptional regulator</fullName>
    </submittedName>
</protein>
<dbReference type="Pfam" id="PF12802">
    <property type="entry name" value="MarR_2"/>
    <property type="match status" value="1"/>
</dbReference>
<evidence type="ECO:0000313" key="4">
    <source>
        <dbReference type="Proteomes" id="UP000603904"/>
    </source>
</evidence>
<proteinExistence type="predicted"/>
<dbReference type="InterPro" id="IPR039422">
    <property type="entry name" value="MarR/SlyA-like"/>
</dbReference>
<dbReference type="EMBL" id="BOOC01000007">
    <property type="protein sequence ID" value="GIH39263.1"/>
    <property type="molecule type" value="Genomic_DNA"/>
</dbReference>